<dbReference type="Pfam" id="PF25228">
    <property type="entry name" value="Lips"/>
    <property type="match status" value="2"/>
</dbReference>
<keyword evidence="2" id="KW-1133">Transmembrane helix</keyword>
<feature type="transmembrane region" description="Helical" evidence="2">
    <location>
        <begin position="377"/>
        <end position="401"/>
    </location>
</feature>
<evidence type="ECO:0000256" key="2">
    <source>
        <dbReference type="SAM" id="Phobius"/>
    </source>
</evidence>
<evidence type="ECO:0000313" key="3">
    <source>
        <dbReference type="EMBL" id="KAK2178211.1"/>
    </source>
</evidence>
<proteinExistence type="predicted"/>
<keyword evidence="2" id="KW-0472">Membrane</keyword>
<feature type="transmembrane region" description="Helical" evidence="2">
    <location>
        <begin position="348"/>
        <end position="365"/>
    </location>
</feature>
<keyword evidence="4" id="KW-1185">Reference proteome</keyword>
<feature type="compositionally biased region" description="Polar residues" evidence="1">
    <location>
        <begin position="706"/>
        <end position="718"/>
    </location>
</feature>
<dbReference type="PANTHER" id="PTHR37686:SF1">
    <property type="entry name" value="LD36006P"/>
    <property type="match status" value="1"/>
</dbReference>
<accession>A0AAD9NRS9</accession>
<reference evidence="3" key="1">
    <citation type="journal article" date="2023" name="Mol. Biol. Evol.">
        <title>Third-Generation Sequencing Reveals the Adaptive Role of the Epigenome in Three Deep-Sea Polychaetes.</title>
        <authorList>
            <person name="Perez M."/>
            <person name="Aroh O."/>
            <person name="Sun Y."/>
            <person name="Lan Y."/>
            <person name="Juniper S.K."/>
            <person name="Young C.R."/>
            <person name="Angers B."/>
            <person name="Qian P.Y."/>
        </authorList>
    </citation>
    <scope>NUCLEOTIDE SEQUENCE</scope>
    <source>
        <strain evidence="3">R07B-5</strain>
    </source>
</reference>
<comment type="caution">
    <text evidence="3">The sequence shown here is derived from an EMBL/GenBank/DDBJ whole genome shotgun (WGS) entry which is preliminary data.</text>
</comment>
<name>A0AAD9NRS9_RIDPI</name>
<evidence type="ECO:0000256" key="1">
    <source>
        <dbReference type="SAM" id="MobiDB-lite"/>
    </source>
</evidence>
<sequence length="801" mass="92391">MDEYVRRVFEAIRSDEELETLQPQIGDVLVQQATCVLGMHQAVENLKAKLLKHKQELGSHLVKTYPLRSRIDAWVNEKYMQFEKEFIEQHQWSAHEETMEVCRRQQLDQAYYFVHRDLIFMRDQEPVLRKELSRVRQPNRTFTFETKIWMPSNWVVTRVLYGQTEVVPTVIVNNPAAYTGIVVDPDQPKYFVRKYTSRKTNTRYPFWRWLNYFHRTWAWTWNAMFWLGLVVPWCSPVSLRALFFPYAFMPDLELSQVSGNLCPKTSSLTHTLLSRLRLLWHHVRESRDTFESSADKGFLGKSFSRHINRFWNYVLKGACGSVALVLGLTPLCLTVSTLSLVTAVTAPVWMPLVTGVVHLSAILIYDFDRPGKGNAIFYLFEAIFYRFLLHGCLQPVAAILVHPSQALAAVESRMEQEELRAWRDEVLRVIEQPKKEYQKFVSQCLHPFSAVLCEQGVYRDLVQETKHLCEWLQTKITERQKHLQTGLSPDISARVKVSGRELKVILLQTANMLQEFYPRRVLHRLPQSQDSFWEGRHLEPDDWQGLASQLLAEVFSTAFLTPLEATDTCFRLEVQHLNLSRYIDMLKSAEFRDDLDVVSTIHTPKGDIDVDTPFLEIRIFNPIHDKVAATGLFTLRSRQGWKKPWKRTTIGVVDLQKLEIPLPIAHPAIISVLIYNRENDQDPIDMDDVTCQRVLQACQGQTYTETQGADTDTTNGDLSTPDHMTGSDAEVILSNLAEPEATAFSEDDMCMPSPVEEMQNDECYVGGDVRQVSNHDNARGVRVLYHETEADTSCVLEMADV</sequence>
<dbReference type="AlphaFoldDB" id="A0AAD9NRS9"/>
<organism evidence="3 4">
    <name type="scientific">Ridgeia piscesae</name>
    <name type="common">Tubeworm</name>
    <dbReference type="NCBI Taxonomy" id="27915"/>
    <lineage>
        <taxon>Eukaryota</taxon>
        <taxon>Metazoa</taxon>
        <taxon>Spiralia</taxon>
        <taxon>Lophotrochozoa</taxon>
        <taxon>Annelida</taxon>
        <taxon>Polychaeta</taxon>
        <taxon>Sedentaria</taxon>
        <taxon>Canalipalpata</taxon>
        <taxon>Sabellida</taxon>
        <taxon>Siboglinidae</taxon>
        <taxon>Ridgeia</taxon>
    </lineage>
</organism>
<dbReference type="EMBL" id="JAODUO010000553">
    <property type="protein sequence ID" value="KAK2178211.1"/>
    <property type="molecule type" value="Genomic_DNA"/>
</dbReference>
<dbReference type="Proteomes" id="UP001209878">
    <property type="component" value="Unassembled WGS sequence"/>
</dbReference>
<gene>
    <name evidence="3" type="ORF">NP493_553g00000</name>
</gene>
<feature type="region of interest" description="Disordered" evidence="1">
    <location>
        <begin position="706"/>
        <end position="726"/>
    </location>
</feature>
<evidence type="ECO:0000313" key="4">
    <source>
        <dbReference type="Proteomes" id="UP001209878"/>
    </source>
</evidence>
<feature type="transmembrane region" description="Helical" evidence="2">
    <location>
        <begin position="313"/>
        <end position="336"/>
    </location>
</feature>
<protein>
    <submittedName>
        <fullName evidence="3">Uncharacterized protein</fullName>
    </submittedName>
</protein>
<dbReference type="PANTHER" id="PTHR37686">
    <property type="entry name" value="LD36006P"/>
    <property type="match status" value="1"/>
</dbReference>
<dbReference type="InterPro" id="IPR057435">
    <property type="entry name" value="Lips"/>
</dbReference>
<keyword evidence="2" id="KW-0812">Transmembrane</keyword>